<dbReference type="Gene3D" id="1.10.287.1080">
    <property type="entry name" value="MazG-like"/>
    <property type="match status" value="1"/>
</dbReference>
<dbReference type="InterPro" id="IPR038735">
    <property type="entry name" value="MSMEG_1276-like_NTP-PPase_dom"/>
</dbReference>
<evidence type="ECO:0000313" key="1">
    <source>
        <dbReference type="EMBL" id="TWD82019.1"/>
    </source>
</evidence>
<dbReference type="CDD" id="cd11532">
    <property type="entry name" value="NTP-PPase_COG4997"/>
    <property type="match status" value="1"/>
</dbReference>
<organism evidence="1 2">
    <name type="scientific">Kribbella amoyensis</name>
    <dbReference type="NCBI Taxonomy" id="996641"/>
    <lineage>
        <taxon>Bacteria</taxon>
        <taxon>Bacillati</taxon>
        <taxon>Actinomycetota</taxon>
        <taxon>Actinomycetes</taxon>
        <taxon>Propionibacteriales</taxon>
        <taxon>Kribbellaceae</taxon>
        <taxon>Kribbella</taxon>
    </lineage>
</organism>
<dbReference type="Pfam" id="PF12643">
    <property type="entry name" value="MazG-like"/>
    <property type="match status" value="1"/>
</dbReference>
<name>A0A561BT55_9ACTN</name>
<reference evidence="1 2" key="1">
    <citation type="submission" date="2019-06" db="EMBL/GenBank/DDBJ databases">
        <title>Sequencing the genomes of 1000 actinobacteria strains.</title>
        <authorList>
            <person name="Klenk H.-P."/>
        </authorList>
    </citation>
    <scope>NUCLEOTIDE SEQUENCE [LARGE SCALE GENOMIC DNA]</scope>
    <source>
        <strain evidence="1 2">DSM 24683</strain>
    </source>
</reference>
<protein>
    <submittedName>
        <fullName evidence="1">Putative house-cleaning noncanonical NTP pyrophosphatase (MazG superfamily)</fullName>
    </submittedName>
</protein>
<comment type="caution">
    <text evidence="1">The sequence shown here is derived from an EMBL/GenBank/DDBJ whole genome shotgun (WGS) entry which is preliminary data.</text>
</comment>
<dbReference type="SUPFAM" id="SSF101386">
    <property type="entry name" value="all-alpha NTP pyrophosphatases"/>
    <property type="match status" value="1"/>
</dbReference>
<dbReference type="OrthoDB" id="9813491at2"/>
<dbReference type="Proteomes" id="UP000318380">
    <property type="component" value="Unassembled WGS sequence"/>
</dbReference>
<keyword evidence="2" id="KW-1185">Reference proteome</keyword>
<dbReference type="AlphaFoldDB" id="A0A561BT55"/>
<dbReference type="GO" id="GO:0009143">
    <property type="term" value="P:nucleoside triphosphate catabolic process"/>
    <property type="evidence" value="ECO:0007669"/>
    <property type="project" value="InterPro"/>
</dbReference>
<dbReference type="EMBL" id="VIVK01000001">
    <property type="protein sequence ID" value="TWD82019.1"/>
    <property type="molecule type" value="Genomic_DNA"/>
</dbReference>
<evidence type="ECO:0000313" key="2">
    <source>
        <dbReference type="Proteomes" id="UP000318380"/>
    </source>
</evidence>
<dbReference type="RefSeq" id="WP_145807315.1">
    <property type="nucleotide sequence ID" value="NZ_VIVK01000001.1"/>
</dbReference>
<sequence>MTSDGKLVRDRIPEIVRAHGEEPNTYQAGPDEYRRRLRAKLTEEVGEFLEAGQEQAIEELADVLEVVYALAADLGVDRVRLEQVREEKAEQRGGFTERIVWTGVG</sequence>
<gene>
    <name evidence="1" type="ORF">FB561_3143</name>
</gene>
<proteinExistence type="predicted"/>
<dbReference type="GO" id="GO:0047429">
    <property type="term" value="F:nucleoside triphosphate diphosphatase activity"/>
    <property type="evidence" value="ECO:0007669"/>
    <property type="project" value="InterPro"/>
</dbReference>
<accession>A0A561BT55</accession>
<dbReference type="InterPro" id="IPR025984">
    <property type="entry name" value="DCTPP"/>
</dbReference>